<evidence type="ECO:0000313" key="1">
    <source>
        <dbReference type="EMBL" id="KAJ7556826.1"/>
    </source>
</evidence>
<dbReference type="Proteomes" id="UP001162992">
    <property type="component" value="Chromosome 5"/>
</dbReference>
<name>A0ACC2DRA7_DIPCM</name>
<keyword evidence="2" id="KW-1185">Reference proteome</keyword>
<comment type="caution">
    <text evidence="1">The sequence shown here is derived from an EMBL/GenBank/DDBJ whole genome shotgun (WGS) entry which is preliminary data.</text>
</comment>
<sequence>MRHVCCVMEKLRGSKHRLREAVLAISRTQDDQVSMLPLLERGLLPLLTAGTPLYKSFVFFRDLLYRHNILRQSRLPVPVISVGNVTWGGTGKTPMVEFIARCLHCAGINPLILSRGYMGGDEARLLQNLLFDTSVHIGVGNNRVEVAEVFLKKFSAMAPAKRSNLAALIDVNSGVQEMQVSSETEEEIGVVILDDGMQHRPLARDFEIVMVNALTLWGNERLIPRGPLREPIEALQRADAIFLNHADLVSQDTLRNIRTKLYKVLRPGTIFLHTQMVPRFFFLFSPALMSISDLITGRLKTKLPLAIVQGAVLLFVSGIACPESLFLVLKKLGALYIDHMEFSDHHSFNMKIFPNQSNTYNVNGVNVQGWFSIDFTTDVILNNISATQPIQMRTNAYDNVFAVLTPEMVVGIATQYTNETGSRSFSWFNIQYARFYEQHNISMTSYALSLIKNLRPEFISSTEVGLLTALQPAARKSGTKLIFQLLQPDDVDPSTNQSYGALLQNLTYVRSFASGILVPKDYILPVDNITLYLQPATSLVQGAHLLKLEVYALGFNNDQYPFSFNYSFDPIKEYRSFIDDPAAVDGVLSDFPTTASEAIACYNVDLITAPGTVSRIRPQSTVISHNGASGDFPGCTLLSYVGAINDGADYIDCPVQMTKDGIAICLESPDLFVSTNVASTSFLYRQSVIPGIQSSEGIFTFSLTWSEISTLKVKMYSPEGAHSGVFRNPAYNNLQGILRLSDFLDFAKNHSKVGIYIDIQNAYFLDVSENINAVTAVVSTLKQAGLSNSSNIVLESEDIAALRQLKQFLPYKLIYRIKLPESGGLVTLTDSAIAEIKQVADGAAVPRPLVEATNNDLFFLYRSPKTVERFHSFNLTVFVESLRNEFVALAFDYEADPTLELNTLIQFYGVDGVRTDFPATAKAYLNNLCHQTNRKAVQSSYSIPYIIPGYLLANIPGYAPPPLGAPAPSLLVAEPPLPPLAPASAASHPVQAPVSRPNSAVPVVPSLFGSMVVALVCLLHFSR</sequence>
<gene>
    <name evidence="1" type="ORF">O6H91_05G100300</name>
</gene>
<proteinExistence type="predicted"/>
<dbReference type="EMBL" id="CM055096">
    <property type="protein sequence ID" value="KAJ7556826.1"/>
    <property type="molecule type" value="Genomic_DNA"/>
</dbReference>
<protein>
    <submittedName>
        <fullName evidence="1">Uncharacterized protein</fullName>
    </submittedName>
</protein>
<accession>A0ACC2DRA7</accession>
<evidence type="ECO:0000313" key="2">
    <source>
        <dbReference type="Proteomes" id="UP001162992"/>
    </source>
</evidence>
<organism evidence="1 2">
    <name type="scientific">Diphasiastrum complanatum</name>
    <name type="common">Issler's clubmoss</name>
    <name type="synonym">Lycopodium complanatum</name>
    <dbReference type="NCBI Taxonomy" id="34168"/>
    <lineage>
        <taxon>Eukaryota</taxon>
        <taxon>Viridiplantae</taxon>
        <taxon>Streptophyta</taxon>
        <taxon>Embryophyta</taxon>
        <taxon>Tracheophyta</taxon>
        <taxon>Lycopodiopsida</taxon>
        <taxon>Lycopodiales</taxon>
        <taxon>Lycopodiaceae</taxon>
        <taxon>Lycopodioideae</taxon>
        <taxon>Diphasiastrum</taxon>
    </lineage>
</organism>
<reference evidence="2" key="1">
    <citation type="journal article" date="2024" name="Proc. Natl. Acad. Sci. U.S.A.">
        <title>Extraordinary preservation of gene collinearity over three hundred million years revealed in homosporous lycophytes.</title>
        <authorList>
            <person name="Li C."/>
            <person name="Wickell D."/>
            <person name="Kuo L.Y."/>
            <person name="Chen X."/>
            <person name="Nie B."/>
            <person name="Liao X."/>
            <person name="Peng D."/>
            <person name="Ji J."/>
            <person name="Jenkins J."/>
            <person name="Williams M."/>
            <person name="Shu S."/>
            <person name="Plott C."/>
            <person name="Barry K."/>
            <person name="Rajasekar S."/>
            <person name="Grimwood J."/>
            <person name="Han X."/>
            <person name="Sun S."/>
            <person name="Hou Z."/>
            <person name="He W."/>
            <person name="Dai G."/>
            <person name="Sun C."/>
            <person name="Schmutz J."/>
            <person name="Leebens-Mack J.H."/>
            <person name="Li F.W."/>
            <person name="Wang L."/>
        </authorList>
    </citation>
    <scope>NUCLEOTIDE SEQUENCE [LARGE SCALE GENOMIC DNA]</scope>
    <source>
        <strain evidence="2">cv. PW_Plant_1</strain>
    </source>
</reference>